<organism evidence="1">
    <name type="scientific">Rhizophora mucronata</name>
    <name type="common">Asiatic mangrove</name>
    <dbReference type="NCBI Taxonomy" id="61149"/>
    <lineage>
        <taxon>Eukaryota</taxon>
        <taxon>Viridiplantae</taxon>
        <taxon>Streptophyta</taxon>
        <taxon>Embryophyta</taxon>
        <taxon>Tracheophyta</taxon>
        <taxon>Spermatophyta</taxon>
        <taxon>Magnoliopsida</taxon>
        <taxon>eudicotyledons</taxon>
        <taxon>Gunneridae</taxon>
        <taxon>Pentapetalae</taxon>
        <taxon>rosids</taxon>
        <taxon>fabids</taxon>
        <taxon>Malpighiales</taxon>
        <taxon>Rhizophoraceae</taxon>
        <taxon>Rhizophora</taxon>
    </lineage>
</organism>
<reference evidence="1" key="1">
    <citation type="submission" date="2018-02" db="EMBL/GenBank/DDBJ databases">
        <title>Rhizophora mucronata_Transcriptome.</title>
        <authorList>
            <person name="Meera S.P."/>
            <person name="Sreeshan A."/>
            <person name="Augustine A."/>
        </authorList>
    </citation>
    <scope>NUCLEOTIDE SEQUENCE</scope>
    <source>
        <tissue evidence="1">Leaf</tissue>
    </source>
</reference>
<evidence type="ECO:0000313" key="1">
    <source>
        <dbReference type="EMBL" id="MBW80898.1"/>
    </source>
</evidence>
<name>A0A2P2II52_RHIMU</name>
<accession>A0A2P2II52</accession>
<dbReference type="AlphaFoldDB" id="A0A2P2II52"/>
<protein>
    <submittedName>
        <fullName evidence="1">Uncharacterized protein</fullName>
    </submittedName>
</protein>
<sequence>MKFEGLRHSDVWKVGLELQMGIYSKFWWKAILFLLKSTNSEMPAASELEN</sequence>
<proteinExistence type="predicted"/>
<dbReference type="EMBL" id="GGEC01000415">
    <property type="protein sequence ID" value="MBW80898.1"/>
    <property type="molecule type" value="Transcribed_RNA"/>
</dbReference>